<dbReference type="GO" id="GO:0000149">
    <property type="term" value="F:SNARE binding"/>
    <property type="evidence" value="ECO:0007669"/>
    <property type="project" value="TreeGrafter"/>
</dbReference>
<dbReference type="eggNOG" id="KOG0811">
    <property type="taxonomic scope" value="Eukaryota"/>
</dbReference>
<dbReference type="OrthoDB" id="364348at2759"/>
<dbReference type="GO" id="GO:0012505">
    <property type="term" value="C:endomembrane system"/>
    <property type="evidence" value="ECO:0007669"/>
    <property type="project" value="TreeGrafter"/>
</dbReference>
<dbReference type="Pfam" id="PF05739">
    <property type="entry name" value="SNARE"/>
    <property type="match status" value="1"/>
</dbReference>
<dbReference type="SUPFAM" id="SSF47661">
    <property type="entry name" value="t-snare proteins"/>
    <property type="match status" value="1"/>
</dbReference>
<protein>
    <recommendedName>
        <fullName evidence="4">t-SNARE coiled-coil homology domain-containing protein</fullName>
    </recommendedName>
</protein>
<evidence type="ECO:0000256" key="2">
    <source>
        <dbReference type="SAM" id="Coils"/>
    </source>
</evidence>
<dbReference type="GO" id="GO:0005484">
    <property type="term" value="F:SNAP receptor activity"/>
    <property type="evidence" value="ECO:0007669"/>
    <property type="project" value="InterPro"/>
</dbReference>
<dbReference type="GO" id="GO:0048278">
    <property type="term" value="P:vesicle docking"/>
    <property type="evidence" value="ECO:0007669"/>
    <property type="project" value="TreeGrafter"/>
</dbReference>
<evidence type="ECO:0000313" key="6">
    <source>
        <dbReference type="Proteomes" id="UP000001997"/>
    </source>
</evidence>
<accession>A5DC57</accession>
<dbReference type="Gene3D" id="1.20.58.70">
    <property type="match status" value="1"/>
</dbReference>
<dbReference type="InterPro" id="IPR006011">
    <property type="entry name" value="Syntaxin_N"/>
</dbReference>
<feature type="transmembrane region" description="Helical" evidence="3">
    <location>
        <begin position="260"/>
        <end position="280"/>
    </location>
</feature>
<dbReference type="InterPro" id="IPR006012">
    <property type="entry name" value="Syntaxin/epimorphin_CS"/>
</dbReference>
<gene>
    <name evidence="5" type="ORF">PGUG_00862</name>
</gene>
<reference evidence="5 6" key="1">
    <citation type="journal article" date="2009" name="Nature">
        <title>Evolution of pathogenicity and sexual reproduction in eight Candida genomes.</title>
        <authorList>
            <person name="Butler G."/>
            <person name="Rasmussen M.D."/>
            <person name="Lin M.F."/>
            <person name="Santos M.A."/>
            <person name="Sakthikumar S."/>
            <person name="Munro C.A."/>
            <person name="Rheinbay E."/>
            <person name="Grabherr M."/>
            <person name="Forche A."/>
            <person name="Reedy J.L."/>
            <person name="Agrafioti I."/>
            <person name="Arnaud M.B."/>
            <person name="Bates S."/>
            <person name="Brown A.J."/>
            <person name="Brunke S."/>
            <person name="Costanzo M.C."/>
            <person name="Fitzpatrick D.A."/>
            <person name="de Groot P.W."/>
            <person name="Harris D."/>
            <person name="Hoyer L.L."/>
            <person name="Hube B."/>
            <person name="Klis F.M."/>
            <person name="Kodira C."/>
            <person name="Lennard N."/>
            <person name="Logue M.E."/>
            <person name="Martin R."/>
            <person name="Neiman A.M."/>
            <person name="Nikolaou E."/>
            <person name="Quail M.A."/>
            <person name="Quinn J."/>
            <person name="Santos M.C."/>
            <person name="Schmitzberger F.F."/>
            <person name="Sherlock G."/>
            <person name="Shah P."/>
            <person name="Silverstein K.A."/>
            <person name="Skrzypek M.S."/>
            <person name="Soll D."/>
            <person name="Staggs R."/>
            <person name="Stansfield I."/>
            <person name="Stumpf M.P."/>
            <person name="Sudbery P.E."/>
            <person name="Srikantha T."/>
            <person name="Zeng Q."/>
            <person name="Berman J."/>
            <person name="Berriman M."/>
            <person name="Heitman J."/>
            <person name="Gow N.A."/>
            <person name="Lorenz M.C."/>
            <person name="Birren B.W."/>
            <person name="Kellis M."/>
            <person name="Cuomo C.A."/>
        </authorList>
    </citation>
    <scope>NUCLEOTIDE SEQUENCE [LARGE SCALE GENOMIC DNA]</scope>
    <source>
        <strain evidence="6">ATCC 6260 / CBS 566 / DSM 6381 / JCM 1539 / NBRC 10279 / NRRL Y-324</strain>
    </source>
</reference>
<dbReference type="Gene3D" id="1.20.5.110">
    <property type="match status" value="1"/>
</dbReference>
<evidence type="ECO:0000259" key="4">
    <source>
        <dbReference type="PROSITE" id="PS50192"/>
    </source>
</evidence>
<dbReference type="RefSeq" id="XP_001487485.2">
    <property type="nucleotide sequence ID" value="XM_001487435.1"/>
</dbReference>
<dbReference type="GO" id="GO:0006906">
    <property type="term" value="P:vesicle fusion"/>
    <property type="evidence" value="ECO:0007669"/>
    <property type="project" value="TreeGrafter"/>
</dbReference>
<dbReference type="PROSITE" id="PS50192">
    <property type="entry name" value="T_SNARE"/>
    <property type="match status" value="1"/>
</dbReference>
<dbReference type="AlphaFoldDB" id="A5DC57"/>
<dbReference type="STRING" id="294746.A5DC57"/>
<dbReference type="FunFam" id="1.20.5.110:FF:000059">
    <property type="entry name" value="Related to syntaxin 12"/>
    <property type="match status" value="1"/>
</dbReference>
<dbReference type="InParanoid" id="A5DC57"/>
<dbReference type="SMART" id="SM00397">
    <property type="entry name" value="t_SNARE"/>
    <property type="match status" value="1"/>
</dbReference>
<dbReference type="InterPro" id="IPR000727">
    <property type="entry name" value="T_SNARE_dom"/>
</dbReference>
<dbReference type="OMA" id="LMTYTKQ"/>
<dbReference type="GO" id="GO:0006896">
    <property type="term" value="P:Golgi to vacuole transport"/>
    <property type="evidence" value="ECO:0007669"/>
    <property type="project" value="TreeGrafter"/>
</dbReference>
<dbReference type="Pfam" id="PF14523">
    <property type="entry name" value="Syntaxin_2"/>
    <property type="match status" value="1"/>
</dbReference>
<evidence type="ECO:0000256" key="1">
    <source>
        <dbReference type="ARBA" id="ARBA00009063"/>
    </source>
</evidence>
<dbReference type="GO" id="GO:0031201">
    <property type="term" value="C:SNARE complex"/>
    <property type="evidence" value="ECO:0007669"/>
    <property type="project" value="TreeGrafter"/>
</dbReference>
<sequence length="281" mass="32436">MSFANFDIEAQRSVSKGRKSVEPEQTALQNDLDSIISKTSDQVQTFASLVQQHDKQRRQLGTKRDCIQLRNNVNVLEVRIEDMEGAIKQLVNNLVQLINKNQKSSKENSIEITSKQILIKERLTKEFSELQSSFHTARRQAEDKMKQTPIQAHVDEQTPLLDNSEQQQQQQTQVDPDLVEQTELQYHMLLTEERNRELNQVSQGIQEVNSIFKDLSELVQQQGEQLDTVEDNILQLHSNTQGADRELQKAHEYQRRRSKWSCIFLVALCVFVLIVVLAVLS</sequence>
<feature type="coiled-coil region" evidence="2">
    <location>
        <begin position="66"/>
        <end position="140"/>
    </location>
</feature>
<dbReference type="FunCoup" id="A5DC57">
    <property type="interactions" value="73"/>
</dbReference>
<keyword evidence="3" id="KW-0812">Transmembrane</keyword>
<evidence type="ECO:0000256" key="3">
    <source>
        <dbReference type="SAM" id="Phobius"/>
    </source>
</evidence>
<dbReference type="KEGG" id="pgu:PGUG_00862"/>
<keyword evidence="6" id="KW-1185">Reference proteome</keyword>
<dbReference type="GeneID" id="5128630"/>
<dbReference type="CDD" id="cd15840">
    <property type="entry name" value="SNARE_Qa"/>
    <property type="match status" value="1"/>
</dbReference>
<dbReference type="Proteomes" id="UP000001997">
    <property type="component" value="Unassembled WGS sequence"/>
</dbReference>
<dbReference type="HOGENOM" id="CLU_059257_2_0_1"/>
<keyword evidence="2" id="KW-0175">Coiled coil</keyword>
<dbReference type="PANTHER" id="PTHR19957:SF418">
    <property type="entry name" value="SNAP RECEPTOR"/>
    <property type="match status" value="1"/>
</dbReference>
<dbReference type="PROSITE" id="PS00914">
    <property type="entry name" value="SYNTAXIN"/>
    <property type="match status" value="1"/>
</dbReference>
<keyword evidence="3" id="KW-1133">Transmembrane helix</keyword>
<feature type="domain" description="T-SNARE coiled-coil homology" evidence="4">
    <location>
        <begin position="188"/>
        <end position="250"/>
    </location>
</feature>
<dbReference type="PANTHER" id="PTHR19957">
    <property type="entry name" value="SYNTAXIN"/>
    <property type="match status" value="1"/>
</dbReference>
<proteinExistence type="inferred from homology"/>
<keyword evidence="3" id="KW-0472">Membrane</keyword>
<dbReference type="EMBL" id="CH408155">
    <property type="protein sequence ID" value="EDK36764.2"/>
    <property type="molecule type" value="Genomic_DNA"/>
</dbReference>
<dbReference type="VEuPathDB" id="FungiDB:PGUG_00862"/>
<dbReference type="InterPro" id="IPR010989">
    <property type="entry name" value="SNARE"/>
</dbReference>
<comment type="similarity">
    <text evidence="1">Belongs to the syntaxin family.</text>
</comment>
<evidence type="ECO:0000313" key="5">
    <source>
        <dbReference type="EMBL" id="EDK36764.2"/>
    </source>
</evidence>
<name>A5DC57_PICGU</name>
<dbReference type="GO" id="GO:0006886">
    <property type="term" value="P:intracellular protein transport"/>
    <property type="evidence" value="ECO:0007669"/>
    <property type="project" value="InterPro"/>
</dbReference>
<organism evidence="5 6">
    <name type="scientific">Meyerozyma guilliermondii (strain ATCC 6260 / CBS 566 / DSM 6381 / JCM 1539 / NBRC 10279 / NRRL Y-324)</name>
    <name type="common">Yeast</name>
    <name type="synonym">Candida guilliermondii</name>
    <dbReference type="NCBI Taxonomy" id="294746"/>
    <lineage>
        <taxon>Eukaryota</taxon>
        <taxon>Fungi</taxon>
        <taxon>Dikarya</taxon>
        <taxon>Ascomycota</taxon>
        <taxon>Saccharomycotina</taxon>
        <taxon>Pichiomycetes</taxon>
        <taxon>Debaryomycetaceae</taxon>
        <taxon>Meyerozyma</taxon>
    </lineage>
</organism>
<dbReference type="InterPro" id="IPR045242">
    <property type="entry name" value="Syntaxin"/>
</dbReference>